<dbReference type="GO" id="GO:0005764">
    <property type="term" value="C:lysosome"/>
    <property type="evidence" value="ECO:0007669"/>
    <property type="project" value="TreeGrafter"/>
</dbReference>
<dbReference type="AlphaFoldDB" id="A0A918J5M3"/>
<dbReference type="InterPro" id="IPR000933">
    <property type="entry name" value="Glyco_hydro_29"/>
</dbReference>
<dbReference type="GO" id="GO:0006004">
    <property type="term" value="P:fucose metabolic process"/>
    <property type="evidence" value="ECO:0007669"/>
    <property type="project" value="TreeGrafter"/>
</dbReference>
<dbReference type="SUPFAM" id="SSF51445">
    <property type="entry name" value="(Trans)glycosidases"/>
    <property type="match status" value="1"/>
</dbReference>
<reference evidence="1" key="2">
    <citation type="submission" date="2020-09" db="EMBL/GenBank/DDBJ databases">
        <authorList>
            <person name="Sun Q."/>
            <person name="Kim S."/>
        </authorList>
    </citation>
    <scope>NUCLEOTIDE SEQUENCE</scope>
    <source>
        <strain evidence="1">KCTC 12113</strain>
    </source>
</reference>
<evidence type="ECO:0000313" key="2">
    <source>
        <dbReference type="Proteomes" id="UP000634668"/>
    </source>
</evidence>
<dbReference type="GO" id="GO:0004560">
    <property type="term" value="F:alpha-L-fucosidase activity"/>
    <property type="evidence" value="ECO:0007669"/>
    <property type="project" value="InterPro"/>
</dbReference>
<dbReference type="Gene3D" id="3.20.20.80">
    <property type="entry name" value="Glycosidases"/>
    <property type="match status" value="1"/>
</dbReference>
<keyword evidence="2" id="KW-1185">Reference proteome</keyword>
<dbReference type="Proteomes" id="UP000634668">
    <property type="component" value="Unassembled WGS sequence"/>
</dbReference>
<protein>
    <submittedName>
        <fullName evidence="1">Uncharacterized protein</fullName>
    </submittedName>
</protein>
<gene>
    <name evidence="1" type="ORF">GCM10007383_35390</name>
</gene>
<dbReference type="EMBL" id="BMWP01000035">
    <property type="protein sequence ID" value="GGW48248.1"/>
    <property type="molecule type" value="Genomic_DNA"/>
</dbReference>
<reference evidence="1" key="1">
    <citation type="journal article" date="2014" name="Int. J. Syst. Evol. Microbiol.">
        <title>Complete genome sequence of Corynebacterium casei LMG S-19264T (=DSM 44701T), isolated from a smear-ripened cheese.</title>
        <authorList>
            <consortium name="US DOE Joint Genome Institute (JGI-PGF)"/>
            <person name="Walter F."/>
            <person name="Albersmeier A."/>
            <person name="Kalinowski J."/>
            <person name="Ruckert C."/>
        </authorList>
    </citation>
    <scope>NUCLEOTIDE SEQUENCE</scope>
    <source>
        <strain evidence="1">KCTC 12113</strain>
    </source>
</reference>
<evidence type="ECO:0000313" key="1">
    <source>
        <dbReference type="EMBL" id="GGW48248.1"/>
    </source>
</evidence>
<dbReference type="Gene3D" id="2.60.120.260">
    <property type="entry name" value="Galactose-binding domain-like"/>
    <property type="match status" value="1"/>
</dbReference>
<proteinExistence type="predicted"/>
<dbReference type="RefSeq" id="WP_205622047.1">
    <property type="nucleotide sequence ID" value="NZ_BMWP01000035.1"/>
</dbReference>
<name>A0A918J5M3_9FLAO</name>
<dbReference type="InterPro" id="IPR017853">
    <property type="entry name" value="GH"/>
</dbReference>
<sequence length="199" mass="22435">MGTFGYPSWFANAGGDGGFKPIKYGDPKGKYYMPAMSDSPVRGYIGRHEWFWVPGDEAHIFPLKNLKDMYYKSVGRNFALIKGLTPAPDGLIPIPDVDRLREWGEEIKNRFSKPIAKTTVTGSQIILSLMGDQQIENIILQEEISKGERVREFNIQGKIGGKWQNIYQGSNIGHKHIIEIEPIKTNGLRLIISKTKDTP</sequence>
<dbReference type="PANTHER" id="PTHR10030:SF37">
    <property type="entry name" value="ALPHA-L-FUCOSIDASE-RELATED"/>
    <property type="match status" value="1"/>
</dbReference>
<organism evidence="1 2">
    <name type="scientific">Arenibacter certesii</name>
    <dbReference type="NCBI Taxonomy" id="228955"/>
    <lineage>
        <taxon>Bacteria</taxon>
        <taxon>Pseudomonadati</taxon>
        <taxon>Bacteroidota</taxon>
        <taxon>Flavobacteriia</taxon>
        <taxon>Flavobacteriales</taxon>
        <taxon>Flavobacteriaceae</taxon>
        <taxon>Arenibacter</taxon>
    </lineage>
</organism>
<dbReference type="PANTHER" id="PTHR10030">
    <property type="entry name" value="ALPHA-L-FUCOSIDASE"/>
    <property type="match status" value="1"/>
</dbReference>
<accession>A0A918J5M3</accession>
<comment type="caution">
    <text evidence="1">The sequence shown here is derived from an EMBL/GenBank/DDBJ whole genome shotgun (WGS) entry which is preliminary data.</text>
</comment>
<dbReference type="GO" id="GO:0016139">
    <property type="term" value="P:glycoside catabolic process"/>
    <property type="evidence" value="ECO:0007669"/>
    <property type="project" value="TreeGrafter"/>
</dbReference>